<dbReference type="GO" id="GO:0008023">
    <property type="term" value="C:transcription elongation factor complex"/>
    <property type="evidence" value="ECO:0007669"/>
    <property type="project" value="TreeGrafter"/>
</dbReference>
<evidence type="ECO:0000256" key="8">
    <source>
        <dbReference type="ARBA" id="ARBA00023242"/>
    </source>
</evidence>
<dbReference type="Gene3D" id="3.40.50.300">
    <property type="entry name" value="P-loop containing nucleotide triphosphate hydrolases"/>
    <property type="match status" value="1"/>
</dbReference>
<accession>A0A0M8MWC4</accession>
<evidence type="ECO:0000256" key="5">
    <source>
        <dbReference type="ARBA" id="ARBA00020265"/>
    </source>
</evidence>
<keyword evidence="11" id="KW-1185">Reference proteome</keyword>
<evidence type="ECO:0000256" key="2">
    <source>
        <dbReference type="ARBA" id="ARBA00004496"/>
    </source>
</evidence>
<evidence type="ECO:0000256" key="1">
    <source>
        <dbReference type="ARBA" id="ARBA00004123"/>
    </source>
</evidence>
<feature type="region of interest" description="Disordered" evidence="9">
    <location>
        <begin position="288"/>
        <end position="309"/>
    </location>
</feature>
<comment type="subcellular location">
    <subcellularLocation>
        <location evidence="2">Cytoplasm</location>
    </subcellularLocation>
    <subcellularLocation>
        <location evidence="1">Nucleus</location>
    </subcellularLocation>
</comment>
<dbReference type="Proteomes" id="UP000053831">
    <property type="component" value="Unassembled WGS sequence"/>
</dbReference>
<dbReference type="GO" id="GO:0033588">
    <property type="term" value="C:elongator holoenzyme complex"/>
    <property type="evidence" value="ECO:0007669"/>
    <property type="project" value="InterPro"/>
</dbReference>
<dbReference type="GO" id="GO:0005737">
    <property type="term" value="C:cytoplasm"/>
    <property type="evidence" value="ECO:0007669"/>
    <property type="project" value="UniProtKB-SubCell"/>
</dbReference>
<comment type="similarity">
    <text evidence="4">Belongs to the ELP4 family.</text>
</comment>
<gene>
    <name evidence="10" type="ORF">ESCO_006803</name>
</gene>
<comment type="pathway">
    <text evidence="3">tRNA modification; 5-methoxycarbonylmethyl-2-thiouridine-tRNA biosynthesis.</text>
</comment>
<dbReference type="AlphaFoldDB" id="A0A0M8MWC4"/>
<protein>
    <recommendedName>
        <fullName evidence="5">Elongator complex protein 4</fullName>
    </recommendedName>
</protein>
<keyword evidence="6" id="KW-0963">Cytoplasm</keyword>
<dbReference type="InterPro" id="IPR008728">
    <property type="entry name" value="Elongator_complex_protein_4"/>
</dbReference>
<feature type="compositionally biased region" description="Basic residues" evidence="9">
    <location>
        <begin position="298"/>
        <end position="309"/>
    </location>
</feature>
<comment type="caution">
    <text evidence="10">The sequence shown here is derived from an EMBL/GenBank/DDBJ whole genome shotgun (WGS) entry which is preliminary data.</text>
</comment>
<proteinExistence type="inferred from homology"/>
<dbReference type="Pfam" id="PF05625">
    <property type="entry name" value="PAXNEB"/>
    <property type="match status" value="1"/>
</dbReference>
<dbReference type="PANTHER" id="PTHR12896:SF1">
    <property type="entry name" value="ELONGATOR COMPLEX PROTEIN 4"/>
    <property type="match status" value="1"/>
</dbReference>
<evidence type="ECO:0000256" key="4">
    <source>
        <dbReference type="ARBA" id="ARBA00007573"/>
    </source>
</evidence>
<keyword evidence="8" id="KW-0539">Nucleus</keyword>
<evidence type="ECO:0000256" key="9">
    <source>
        <dbReference type="SAM" id="MobiDB-lite"/>
    </source>
</evidence>
<dbReference type="UniPathway" id="UPA00988"/>
<dbReference type="CDD" id="cd19494">
    <property type="entry name" value="Elp4"/>
    <property type="match status" value="1"/>
</dbReference>
<evidence type="ECO:0000256" key="6">
    <source>
        <dbReference type="ARBA" id="ARBA00022490"/>
    </source>
</evidence>
<keyword evidence="7" id="KW-0819">tRNA processing</keyword>
<organism evidence="10 11">
    <name type="scientific">Escovopsis weberi</name>
    <dbReference type="NCBI Taxonomy" id="150374"/>
    <lineage>
        <taxon>Eukaryota</taxon>
        <taxon>Fungi</taxon>
        <taxon>Dikarya</taxon>
        <taxon>Ascomycota</taxon>
        <taxon>Pezizomycotina</taxon>
        <taxon>Sordariomycetes</taxon>
        <taxon>Hypocreomycetidae</taxon>
        <taxon>Hypocreales</taxon>
        <taxon>Hypocreaceae</taxon>
        <taxon>Escovopsis</taxon>
    </lineage>
</organism>
<dbReference type="PANTHER" id="PTHR12896">
    <property type="entry name" value="PAX6 NEIGHBOR PROTEIN PAXNEB"/>
    <property type="match status" value="1"/>
</dbReference>
<sequence length="309" mass="34118">MGTSLLVEETGTTDFGGILQRYFAAEGLVQGHHVHVLGPGSFWRRELPGLSTESPSKRSEAPAESKMKIAWRYEALNRGGAPSRASGATPFRHSFDLTKRLEDSVITGQLHTLNAMEHPLHSAQTLFQRFVCDVTKALETSPPSTVHRIIIPGLLSPTIYGSSASHPQQVLQFLHVLRGLLRRFSSRLTALVSIPVALYPRSTGLTRRIELLFDGVIEMIPLQHRLHADPSSKDKHMEQGLLRIHSLPIFHEKGGGLEGSWVKEDMSFKLSASSGLVITPFSLPPLLDNEGESDKNASHSKAKEKKLEF</sequence>
<dbReference type="OrthoDB" id="289162at2759"/>
<dbReference type="GO" id="GO:0002098">
    <property type="term" value="P:tRNA wobble uridine modification"/>
    <property type="evidence" value="ECO:0007669"/>
    <property type="project" value="InterPro"/>
</dbReference>
<evidence type="ECO:0000256" key="3">
    <source>
        <dbReference type="ARBA" id="ARBA00005043"/>
    </source>
</evidence>
<name>A0A0M8MWC4_ESCWE</name>
<evidence type="ECO:0000256" key="7">
    <source>
        <dbReference type="ARBA" id="ARBA00022694"/>
    </source>
</evidence>
<dbReference type="EMBL" id="LGSR01000015">
    <property type="protein sequence ID" value="KOS20696.1"/>
    <property type="molecule type" value="Genomic_DNA"/>
</dbReference>
<dbReference type="InterPro" id="IPR027417">
    <property type="entry name" value="P-loop_NTPase"/>
</dbReference>
<evidence type="ECO:0000313" key="11">
    <source>
        <dbReference type="Proteomes" id="UP000053831"/>
    </source>
</evidence>
<evidence type="ECO:0000313" key="10">
    <source>
        <dbReference type="EMBL" id="KOS20696.1"/>
    </source>
</evidence>
<reference evidence="10 11" key="1">
    <citation type="submission" date="2015-07" db="EMBL/GenBank/DDBJ databases">
        <title>The genome of the fungus Escovopsis weberi, a specialized disease agent of ant agriculture.</title>
        <authorList>
            <person name="de Man T.J."/>
            <person name="Stajich J.E."/>
            <person name="Kubicek C.P."/>
            <person name="Chenthamara K."/>
            <person name="Atanasova L."/>
            <person name="Druzhinina I.S."/>
            <person name="Birnbaum S."/>
            <person name="Barribeau S.M."/>
            <person name="Teiling C."/>
            <person name="Suen G."/>
            <person name="Currie C."/>
            <person name="Gerardo N.M."/>
        </authorList>
    </citation>
    <scope>NUCLEOTIDE SEQUENCE [LARGE SCALE GENOMIC DNA]</scope>
</reference>
<dbReference type="STRING" id="150374.A0A0M8MWC4"/>